<keyword evidence="2" id="KW-0472">Membrane</keyword>
<protein>
    <submittedName>
        <fullName evidence="3">Uncharacterized protein</fullName>
    </submittedName>
</protein>
<name>A0A550CW67_9AGAR</name>
<feature type="compositionally biased region" description="Polar residues" evidence="1">
    <location>
        <begin position="107"/>
        <end position="121"/>
    </location>
</feature>
<feature type="region of interest" description="Disordered" evidence="1">
    <location>
        <begin position="410"/>
        <end position="545"/>
    </location>
</feature>
<evidence type="ECO:0000313" key="4">
    <source>
        <dbReference type="Proteomes" id="UP000320762"/>
    </source>
</evidence>
<evidence type="ECO:0000256" key="2">
    <source>
        <dbReference type="SAM" id="Phobius"/>
    </source>
</evidence>
<feature type="region of interest" description="Disordered" evidence="1">
    <location>
        <begin position="162"/>
        <end position="191"/>
    </location>
</feature>
<proteinExistence type="predicted"/>
<feature type="region of interest" description="Disordered" evidence="1">
    <location>
        <begin position="82"/>
        <end position="121"/>
    </location>
</feature>
<dbReference type="PROSITE" id="PS51257">
    <property type="entry name" value="PROKAR_LIPOPROTEIN"/>
    <property type="match status" value="1"/>
</dbReference>
<reference evidence="3 4" key="1">
    <citation type="journal article" date="2019" name="New Phytol.">
        <title>Comparative genomics reveals unique wood-decay strategies and fruiting body development in the Schizophyllaceae.</title>
        <authorList>
            <person name="Almasi E."/>
            <person name="Sahu N."/>
            <person name="Krizsan K."/>
            <person name="Balint B."/>
            <person name="Kovacs G.M."/>
            <person name="Kiss B."/>
            <person name="Cseklye J."/>
            <person name="Drula E."/>
            <person name="Henrissat B."/>
            <person name="Nagy I."/>
            <person name="Chovatia M."/>
            <person name="Adam C."/>
            <person name="LaButti K."/>
            <person name="Lipzen A."/>
            <person name="Riley R."/>
            <person name="Grigoriev I.V."/>
            <person name="Nagy L.G."/>
        </authorList>
    </citation>
    <scope>NUCLEOTIDE SEQUENCE [LARGE SCALE GENOMIC DNA]</scope>
    <source>
        <strain evidence="3 4">NL-1724</strain>
    </source>
</reference>
<evidence type="ECO:0000313" key="3">
    <source>
        <dbReference type="EMBL" id="TRM69040.1"/>
    </source>
</evidence>
<feature type="compositionally biased region" description="Low complexity" evidence="1">
    <location>
        <begin position="305"/>
        <end position="314"/>
    </location>
</feature>
<keyword evidence="2" id="KW-1133">Transmembrane helix</keyword>
<dbReference type="EMBL" id="VDMD01000001">
    <property type="protein sequence ID" value="TRM69040.1"/>
    <property type="molecule type" value="Genomic_DNA"/>
</dbReference>
<accession>A0A550CW67</accession>
<feature type="region of interest" description="Disordered" evidence="1">
    <location>
        <begin position="284"/>
        <end position="397"/>
    </location>
</feature>
<comment type="caution">
    <text evidence="3">The sequence shown here is derived from an EMBL/GenBank/DDBJ whole genome shotgun (WGS) entry which is preliminary data.</text>
</comment>
<feature type="compositionally biased region" description="Polar residues" evidence="1">
    <location>
        <begin position="412"/>
        <end position="424"/>
    </location>
</feature>
<feature type="compositionally biased region" description="Polar residues" evidence="1">
    <location>
        <begin position="371"/>
        <end position="385"/>
    </location>
</feature>
<gene>
    <name evidence="3" type="ORF">BD626DRAFT_4401</name>
</gene>
<keyword evidence="2" id="KW-0812">Transmembrane</keyword>
<organism evidence="3 4">
    <name type="scientific">Schizophyllum amplum</name>
    <dbReference type="NCBI Taxonomy" id="97359"/>
    <lineage>
        <taxon>Eukaryota</taxon>
        <taxon>Fungi</taxon>
        <taxon>Dikarya</taxon>
        <taxon>Basidiomycota</taxon>
        <taxon>Agaricomycotina</taxon>
        <taxon>Agaricomycetes</taxon>
        <taxon>Agaricomycetidae</taxon>
        <taxon>Agaricales</taxon>
        <taxon>Schizophyllaceae</taxon>
        <taxon>Schizophyllum</taxon>
    </lineage>
</organism>
<evidence type="ECO:0000256" key="1">
    <source>
        <dbReference type="SAM" id="MobiDB-lite"/>
    </source>
</evidence>
<dbReference type="Proteomes" id="UP000320762">
    <property type="component" value="Unassembled WGS sequence"/>
</dbReference>
<dbReference type="OrthoDB" id="3062174at2759"/>
<keyword evidence="4" id="KW-1185">Reference proteome</keyword>
<sequence length="569" mass="61289">MQLHMGRDDDEDNDEGNSWSTVQIVTPIAVGVGCITIGVALFLCYRSRRKHGRPSHSHSSLTRTRTLPIFHSFNSLPRVREADPDPDWTIDVDGSTDPYPRGPGHVRSSSATPLVASSGSTTNLSRRTEAFGGSGSGLWNHILLALMHVKWAMPWGERPVQIHSTQPSERWRIDGTPGPSRRTTAQAAVPPQQLDRSDDLYSALNPLGRDYDAEEEQLLSSAAPRPCNLAVSPTPTFSRPSECVHSAGNRDALVDDTDVVLISRNPGEDFTIESSEGSHQLLQVIPPSRPATPPSRHATPLARQAASSSGASSSSPPPSTPISHQMDVPIPPSPQYPPPTPSPPASVSPPLGAQHSQESQLSAREYARLHGQSSPSHTRGQSSSPDPQPADKIRLAASYAPSYERYYEVHSPTISPADSSSANTHHPLPYPPFHDDRPSQGPAGAQAAPSQSATLQPTASRLAAPHTSPRGPRALPSPSVSHERLPTYHEASLSARPLPTPSPYHLSPDANNPRGLQHQQFRSLGDMRGQGEPDPSADFQLGRLPARDRWLSADDLLAQPGDAQRARGR</sequence>
<feature type="compositionally biased region" description="Pro residues" evidence="1">
    <location>
        <begin position="329"/>
        <end position="347"/>
    </location>
</feature>
<feature type="transmembrane region" description="Helical" evidence="2">
    <location>
        <begin position="24"/>
        <end position="45"/>
    </location>
</feature>
<feature type="compositionally biased region" description="Low complexity" evidence="1">
    <location>
        <begin position="439"/>
        <end position="453"/>
    </location>
</feature>
<dbReference type="AlphaFoldDB" id="A0A550CW67"/>